<dbReference type="InterPro" id="IPR010982">
    <property type="entry name" value="Lambda_DNA-bd_dom_sf"/>
</dbReference>
<feature type="domain" description="HTH cro/C1-type" evidence="4">
    <location>
        <begin position="11"/>
        <end position="65"/>
    </location>
</feature>
<evidence type="ECO:0000259" key="4">
    <source>
        <dbReference type="PROSITE" id="PS50943"/>
    </source>
</evidence>
<reference evidence="5 6" key="1">
    <citation type="submission" date="2017-05" db="EMBL/GenBank/DDBJ databases">
        <authorList>
            <person name="Song R."/>
            <person name="Chenine A.L."/>
            <person name="Ruprecht R.M."/>
        </authorList>
    </citation>
    <scope>NUCLEOTIDE SEQUENCE [LARGE SCALE GENOMIC DNA]</scope>
    <source>
        <strain evidence="5 6">CECT 8489</strain>
    </source>
</reference>
<dbReference type="RefSeq" id="WP_093975424.1">
    <property type="nucleotide sequence ID" value="NZ_FXXQ01000013.1"/>
</dbReference>
<dbReference type="PANTHER" id="PTHR46797:SF23">
    <property type="entry name" value="HTH-TYPE TRANSCRIPTIONAL REGULATOR SUTR"/>
    <property type="match status" value="1"/>
</dbReference>
<dbReference type="CDD" id="cd00093">
    <property type="entry name" value="HTH_XRE"/>
    <property type="match status" value="1"/>
</dbReference>
<dbReference type="SMART" id="SM00530">
    <property type="entry name" value="HTH_XRE"/>
    <property type="match status" value="1"/>
</dbReference>
<dbReference type="SUPFAM" id="SSF47413">
    <property type="entry name" value="lambda repressor-like DNA-binding domains"/>
    <property type="match status" value="1"/>
</dbReference>
<proteinExistence type="predicted"/>
<dbReference type="Gene3D" id="1.10.260.40">
    <property type="entry name" value="lambda repressor-like DNA-binding domains"/>
    <property type="match status" value="1"/>
</dbReference>
<evidence type="ECO:0000256" key="3">
    <source>
        <dbReference type="ARBA" id="ARBA00023163"/>
    </source>
</evidence>
<dbReference type="GO" id="GO:0003677">
    <property type="term" value="F:DNA binding"/>
    <property type="evidence" value="ECO:0007669"/>
    <property type="project" value="UniProtKB-KW"/>
</dbReference>
<keyword evidence="3" id="KW-0804">Transcription</keyword>
<keyword evidence="2" id="KW-0238">DNA-binding</keyword>
<keyword evidence="1" id="KW-0805">Transcription regulation</keyword>
<organism evidence="5 6">
    <name type="scientific">Boseongicola aestuarii</name>
    <dbReference type="NCBI Taxonomy" id="1470561"/>
    <lineage>
        <taxon>Bacteria</taxon>
        <taxon>Pseudomonadati</taxon>
        <taxon>Pseudomonadota</taxon>
        <taxon>Alphaproteobacteria</taxon>
        <taxon>Rhodobacterales</taxon>
        <taxon>Paracoccaceae</taxon>
        <taxon>Boseongicola</taxon>
    </lineage>
</organism>
<dbReference type="AlphaFoldDB" id="A0A238J504"/>
<dbReference type="Proteomes" id="UP000201838">
    <property type="component" value="Unassembled WGS sequence"/>
</dbReference>
<dbReference type="PROSITE" id="PS50943">
    <property type="entry name" value="HTH_CROC1"/>
    <property type="match status" value="1"/>
</dbReference>
<dbReference type="GO" id="GO:0005829">
    <property type="term" value="C:cytosol"/>
    <property type="evidence" value="ECO:0007669"/>
    <property type="project" value="TreeGrafter"/>
</dbReference>
<evidence type="ECO:0000256" key="1">
    <source>
        <dbReference type="ARBA" id="ARBA00023015"/>
    </source>
</evidence>
<dbReference type="GO" id="GO:0003700">
    <property type="term" value="F:DNA-binding transcription factor activity"/>
    <property type="evidence" value="ECO:0007669"/>
    <property type="project" value="TreeGrafter"/>
</dbReference>
<gene>
    <name evidence="5" type="ORF">BOA8489_03360</name>
</gene>
<keyword evidence="6" id="KW-1185">Reference proteome</keyword>
<dbReference type="PANTHER" id="PTHR46797">
    <property type="entry name" value="HTH-TYPE TRANSCRIPTIONAL REGULATOR"/>
    <property type="match status" value="1"/>
</dbReference>
<accession>A0A238J504</accession>
<sequence>MARPALTGSRIRRYRIDRGIKQAELARQCDISPSYLNLIEHNRRKIGGALLNSVAAALEVDTATLSEGAGAAITGALEVAAGSFAASGREIERSEDFAGRFPGWAQLVVEQQARVSELERLVETLNDRLTHDPFLSASLHNVLSTVTAIRSTSGILATGEDIEAEWQARFHRNLYEDSQRLAESTEALVGYLDAGGDADRTLSLPQDEMEAWLSDHDWRIEAYEEGRDMEVDVVIAEVGTALTSSAARSLAARFLERYRADVMALPGADLEAAVLAGERDPMRLAARFSIDLPRAMRRMATLPGRFFKGGLPPGLVICDGSGTLTFRKPVRGFDPPRFGASCAVWPLFQALHRPLTPVSSELSLVGQDDVRFKTWSLATSEYVAGFDKPPVVESTMLLMPVLAQVGAESPPYQVGTSCRVCAIKGCPARREPSILMQSDVASSGGSGLGAM</sequence>
<dbReference type="EMBL" id="FXXQ01000013">
    <property type="protein sequence ID" value="SMX25225.1"/>
    <property type="molecule type" value="Genomic_DNA"/>
</dbReference>
<evidence type="ECO:0000256" key="2">
    <source>
        <dbReference type="ARBA" id="ARBA00023125"/>
    </source>
</evidence>
<dbReference type="InterPro" id="IPR001387">
    <property type="entry name" value="Cro/C1-type_HTH"/>
</dbReference>
<evidence type="ECO:0000313" key="6">
    <source>
        <dbReference type="Proteomes" id="UP000201838"/>
    </source>
</evidence>
<dbReference type="Pfam" id="PF01381">
    <property type="entry name" value="HTH_3"/>
    <property type="match status" value="1"/>
</dbReference>
<name>A0A238J504_9RHOB</name>
<protein>
    <submittedName>
        <fullName evidence="5">Helix-turn-helix domain protein</fullName>
    </submittedName>
</protein>
<dbReference type="InterPro" id="IPR050807">
    <property type="entry name" value="TransReg_Diox_bact_type"/>
</dbReference>
<dbReference type="Pfam" id="PF09856">
    <property type="entry name" value="ScfRs"/>
    <property type="match status" value="1"/>
</dbReference>
<dbReference type="OrthoDB" id="7790108at2"/>
<dbReference type="InterPro" id="IPR018653">
    <property type="entry name" value="ScfR_C"/>
</dbReference>
<evidence type="ECO:0000313" key="5">
    <source>
        <dbReference type="EMBL" id="SMX25225.1"/>
    </source>
</evidence>